<feature type="compositionally biased region" description="Low complexity" evidence="2">
    <location>
        <begin position="670"/>
        <end position="689"/>
    </location>
</feature>
<feature type="region of interest" description="Disordered" evidence="2">
    <location>
        <begin position="27"/>
        <end position="48"/>
    </location>
</feature>
<feature type="compositionally biased region" description="Basic and acidic residues" evidence="2">
    <location>
        <begin position="499"/>
        <end position="631"/>
    </location>
</feature>
<evidence type="ECO:0000313" key="4">
    <source>
        <dbReference type="Proteomes" id="UP001165082"/>
    </source>
</evidence>
<dbReference type="AlphaFoldDB" id="A0A9W7EBC0"/>
<feature type="non-terminal residue" evidence="3">
    <location>
        <position position="1"/>
    </location>
</feature>
<feature type="compositionally biased region" description="Basic residues" evidence="2">
    <location>
        <begin position="734"/>
        <end position="749"/>
    </location>
</feature>
<feature type="compositionally biased region" description="Basic residues" evidence="2">
    <location>
        <begin position="632"/>
        <end position="644"/>
    </location>
</feature>
<dbReference type="OrthoDB" id="10540502at2759"/>
<comment type="caution">
    <text evidence="3">The sequence shown here is derived from an EMBL/GenBank/DDBJ whole genome shotgun (WGS) entry which is preliminary data.</text>
</comment>
<reference evidence="3" key="1">
    <citation type="submission" date="2022-07" db="EMBL/GenBank/DDBJ databases">
        <title>Genome analysis of Parmales, a sister group of diatoms, reveals the evolutionary specialization of diatoms from phago-mixotrophs to photoautotrophs.</title>
        <authorList>
            <person name="Ban H."/>
            <person name="Sato S."/>
            <person name="Yoshikawa S."/>
            <person name="Kazumasa Y."/>
            <person name="Nakamura Y."/>
            <person name="Ichinomiya M."/>
            <person name="Saitoh K."/>
            <person name="Sato N."/>
            <person name="Blanc-Mathieu R."/>
            <person name="Endo H."/>
            <person name="Kuwata A."/>
            <person name="Ogata H."/>
        </authorList>
    </citation>
    <scope>NUCLEOTIDE SEQUENCE</scope>
</reference>
<evidence type="ECO:0000313" key="3">
    <source>
        <dbReference type="EMBL" id="GMH71825.1"/>
    </source>
</evidence>
<protein>
    <submittedName>
        <fullName evidence="3">Uncharacterized protein</fullName>
    </submittedName>
</protein>
<dbReference type="EMBL" id="BRXZ01001464">
    <property type="protein sequence ID" value="GMH71825.1"/>
    <property type="molecule type" value="Genomic_DNA"/>
</dbReference>
<evidence type="ECO:0000256" key="1">
    <source>
        <dbReference type="SAM" id="Coils"/>
    </source>
</evidence>
<feature type="region of interest" description="Disordered" evidence="2">
    <location>
        <begin position="499"/>
        <end position="749"/>
    </location>
</feature>
<dbReference type="Proteomes" id="UP001165082">
    <property type="component" value="Unassembled WGS sequence"/>
</dbReference>
<feature type="coiled-coil region" evidence="1">
    <location>
        <begin position="129"/>
        <end position="162"/>
    </location>
</feature>
<keyword evidence="4" id="KW-1185">Reference proteome</keyword>
<feature type="coiled-coil region" evidence="1">
    <location>
        <begin position="220"/>
        <end position="447"/>
    </location>
</feature>
<name>A0A9W7EBC0_9STRA</name>
<gene>
    <name evidence="3" type="ORF">TrRE_jg6765</name>
</gene>
<keyword evidence="1" id="KW-0175">Coiled coil</keyword>
<proteinExistence type="predicted"/>
<organism evidence="3 4">
    <name type="scientific">Triparma retinervis</name>
    <dbReference type="NCBI Taxonomy" id="2557542"/>
    <lineage>
        <taxon>Eukaryota</taxon>
        <taxon>Sar</taxon>
        <taxon>Stramenopiles</taxon>
        <taxon>Ochrophyta</taxon>
        <taxon>Bolidophyceae</taxon>
        <taxon>Parmales</taxon>
        <taxon>Triparmaceae</taxon>
        <taxon>Triparma</taxon>
    </lineage>
</organism>
<evidence type="ECO:0000256" key="2">
    <source>
        <dbReference type="SAM" id="MobiDB-lite"/>
    </source>
</evidence>
<accession>A0A9W7EBC0</accession>
<sequence>MFEQQQVGGRFAQIQQDLDQILKQQKEGKLKSKLQKRESQTRKMKRSNAEIERAIEQNTIELKKLDNMVDSLEKQVMITQSEGARRRTEEKELADASRSCRAMELMRFILERKVDQKLSSHEAKWTKAAEDEAAAAEKLAAVKEEVERKAKEVDNLKKAEERCVMETNAIRVEWLDLKEEWEGYARGVASNEEATERSDLAIATYTNALKTQREDHCARIDDASHTNADLEQKIQVAEELTKEKLAILDSHAGVNVEEKRAANAQLSQAVDAIKEDVSDLEISLAGLNEENRKFEEEIKYLEDTVKADDKATGEIQVTLDARQAERTRLTELVESLSAKNEMMEDEARKIRKSIDKDIAKNVKIHQQAQANLATAKKDLKKEEKGLEKAKEKLEEEKERGILLGELKTKRQAVKEAKKEKVALQDDIARLLDAEADFEKEIEDIVEEFPELADLGDAIDKGEKAGEAALEAIKSDCRARTAAALEACKEHDAKRREIMQQRVEEEERERVEAVEREKVEAEEKERREEEEKERGEAEEREREEAEEKERMEAEEKERMEVEEKERMEVEEKERMEVEEKERMEAEEKEREEAKEKEREEAEEKERREEEKKEKREALKRAKKKRDDEDKAKTKSKIQVKVKVKAKAKEDEEEEEPQEKKNRTTKSKAKASGKAPALARTASLLRAASATQERVVSDGEEDDYGFNFGSGGGLSETYTTTLATTKRKPKAVMQKKQTHQAQRRKQQPKKV</sequence>